<dbReference type="Proteomes" id="UP000352698">
    <property type="component" value="Unassembled WGS sequence"/>
</dbReference>
<feature type="domain" description="ABC transporter" evidence="4">
    <location>
        <begin position="4"/>
        <end position="232"/>
    </location>
</feature>
<keyword evidence="1" id="KW-0813">Transport</keyword>
<dbReference type="Proteomes" id="UP000253498">
    <property type="component" value="Unassembled WGS sequence"/>
</dbReference>
<dbReference type="SUPFAM" id="SSF52540">
    <property type="entry name" value="P-loop containing nucleoside triphosphate hydrolases"/>
    <property type="match status" value="1"/>
</dbReference>
<dbReference type="EMBL" id="CABEEP010000001">
    <property type="protein sequence ID" value="VTQ66324.1"/>
    <property type="molecule type" value="Genomic_DNA"/>
</dbReference>
<organism evidence="6 8">
    <name type="scientific">Enterococcus hirae</name>
    <dbReference type="NCBI Taxonomy" id="1354"/>
    <lineage>
        <taxon>Bacteria</taxon>
        <taxon>Bacillati</taxon>
        <taxon>Bacillota</taxon>
        <taxon>Bacilli</taxon>
        <taxon>Lactobacillales</taxon>
        <taxon>Enterococcaceae</taxon>
        <taxon>Enterococcus</taxon>
    </lineage>
</organism>
<comment type="caution">
    <text evidence="6">The sequence shown here is derived from an EMBL/GenBank/DDBJ whole genome shotgun (WGS) entry which is preliminary data.</text>
</comment>
<keyword evidence="3" id="KW-0067">ATP-binding</keyword>
<dbReference type="SMART" id="SM00382">
    <property type="entry name" value="AAA"/>
    <property type="match status" value="1"/>
</dbReference>
<evidence type="ECO:0000256" key="3">
    <source>
        <dbReference type="ARBA" id="ARBA00022840"/>
    </source>
</evidence>
<keyword evidence="2" id="KW-0547">Nucleotide-binding</keyword>
<evidence type="ECO:0000313" key="7">
    <source>
        <dbReference type="Proteomes" id="UP000253498"/>
    </source>
</evidence>
<name>A0A2A4DT87_ENTHR</name>
<sequence>MAILELIDVSKSFGEKKVLNHLSLTVKEKTIFGFIGKNGAGKTTTMKLILGLLKKDAGTIKVNDETVHYGQTKTNRWIGYLPDIPMFYDYLTAEEYLQLCGEITEMPKHKIQQKTQELLALVGLAHEKKRIRTFSRGMKQRLGIAQGLLNEPKLFICDEPTSALDPLGRKEILDILLRVKEQTTILFSTHILSDVEQICDEVAFLNKGEIVLSGTVAELKTHPKNEGFEIQFPTVKHSQEFLSLLPGAIMKNETLIYPGRTNEDLLRALSLIVDHKLPIQSIHRLEPSLEQIFMEVVDK</sequence>
<protein>
    <submittedName>
        <fullName evidence="6">ABC transporter</fullName>
    </submittedName>
</protein>
<evidence type="ECO:0000259" key="4">
    <source>
        <dbReference type="PROSITE" id="PS50893"/>
    </source>
</evidence>
<proteinExistence type="predicted"/>
<evidence type="ECO:0000313" key="8">
    <source>
        <dbReference type="Proteomes" id="UP000352698"/>
    </source>
</evidence>
<dbReference type="InterPro" id="IPR051782">
    <property type="entry name" value="ABC_Transporter_VariousFunc"/>
</dbReference>
<dbReference type="InterPro" id="IPR003439">
    <property type="entry name" value="ABC_transporter-like_ATP-bd"/>
</dbReference>
<dbReference type="PROSITE" id="PS50893">
    <property type="entry name" value="ABC_TRANSPORTER_2"/>
    <property type="match status" value="1"/>
</dbReference>
<evidence type="ECO:0000313" key="6">
    <source>
        <dbReference type="EMBL" id="VTQ66324.1"/>
    </source>
</evidence>
<reference evidence="6 8" key="2">
    <citation type="submission" date="2019-05" db="EMBL/GenBank/DDBJ databases">
        <authorList>
            <consortium name="Pathogen Informatics"/>
        </authorList>
    </citation>
    <scope>NUCLEOTIDE SEQUENCE [LARGE SCALE GENOMIC DNA]</scope>
    <source>
        <strain evidence="6 8">NCTC12204</strain>
    </source>
</reference>
<dbReference type="Pfam" id="PF00005">
    <property type="entry name" value="ABC_tran"/>
    <property type="match status" value="1"/>
</dbReference>
<evidence type="ECO:0000313" key="5">
    <source>
        <dbReference type="EMBL" id="RBT68178.1"/>
    </source>
</evidence>
<dbReference type="AlphaFoldDB" id="A0A2A4DT87"/>
<dbReference type="PANTHER" id="PTHR42939:SF1">
    <property type="entry name" value="ABC TRANSPORTER ATP-BINDING PROTEIN ALBC-RELATED"/>
    <property type="match status" value="1"/>
</dbReference>
<dbReference type="InterPro" id="IPR003593">
    <property type="entry name" value="AAA+_ATPase"/>
</dbReference>
<dbReference type="EMBL" id="LESJ01000005">
    <property type="protein sequence ID" value="RBT68178.1"/>
    <property type="molecule type" value="Genomic_DNA"/>
</dbReference>
<reference evidence="5 7" key="1">
    <citation type="submission" date="2015-06" db="EMBL/GenBank/DDBJ databases">
        <title>The Genome Sequence of Enterococcus hirae 88EA1.</title>
        <authorList>
            <consortium name="The Broad Institute Genomics Platform"/>
            <consortium name="The Broad Institute Genome Sequencing Center for Infectious Disease"/>
            <person name="Earl A.M."/>
            <person name="Van Tyne D."/>
            <person name="Lebreton F."/>
            <person name="Saavedra J.T."/>
            <person name="Gilmore M.S."/>
            <person name="Manson McGuire A."/>
            <person name="Clock S."/>
            <person name="Crupain M."/>
            <person name="Rangan U."/>
            <person name="Young S."/>
            <person name="Abouelleil A."/>
            <person name="Cao P."/>
            <person name="Chapman S.B."/>
            <person name="Griggs A."/>
            <person name="Priest M."/>
            <person name="Shea T."/>
            <person name="Wortman J."/>
            <person name="Nusbaum C."/>
            <person name="Birren B."/>
        </authorList>
    </citation>
    <scope>NUCLEOTIDE SEQUENCE [LARGE SCALE GENOMIC DNA]</scope>
    <source>
        <strain evidence="5 7">88EA1</strain>
    </source>
</reference>
<accession>A0A2A4DT87</accession>
<dbReference type="Gene3D" id="3.40.50.300">
    <property type="entry name" value="P-loop containing nucleotide triphosphate hydrolases"/>
    <property type="match status" value="1"/>
</dbReference>
<dbReference type="GO" id="GO:0005524">
    <property type="term" value="F:ATP binding"/>
    <property type="evidence" value="ECO:0007669"/>
    <property type="project" value="UniProtKB-KW"/>
</dbReference>
<evidence type="ECO:0000256" key="1">
    <source>
        <dbReference type="ARBA" id="ARBA00022448"/>
    </source>
</evidence>
<evidence type="ECO:0000256" key="2">
    <source>
        <dbReference type="ARBA" id="ARBA00022741"/>
    </source>
</evidence>
<dbReference type="RefSeq" id="WP_010737913.1">
    <property type="nucleotide sequence ID" value="NZ_AP027299.1"/>
</dbReference>
<gene>
    <name evidence="6" type="primary">ecsA_1</name>
    <name evidence="5" type="ORF">EB03_01302</name>
    <name evidence="6" type="ORF">NCTC12204_01891</name>
</gene>
<dbReference type="GO" id="GO:0016887">
    <property type="term" value="F:ATP hydrolysis activity"/>
    <property type="evidence" value="ECO:0007669"/>
    <property type="project" value="InterPro"/>
</dbReference>
<dbReference type="InterPro" id="IPR027417">
    <property type="entry name" value="P-loop_NTPase"/>
</dbReference>
<dbReference type="CDD" id="cd03230">
    <property type="entry name" value="ABC_DR_subfamily_A"/>
    <property type="match status" value="1"/>
</dbReference>
<dbReference type="PANTHER" id="PTHR42939">
    <property type="entry name" value="ABC TRANSPORTER ATP-BINDING PROTEIN ALBC-RELATED"/>
    <property type="match status" value="1"/>
</dbReference>